<feature type="region of interest" description="Disordered" evidence="1">
    <location>
        <begin position="99"/>
        <end position="144"/>
    </location>
</feature>
<protein>
    <submittedName>
        <fullName evidence="2">Uncharacterized protein</fullName>
    </submittedName>
</protein>
<comment type="caution">
    <text evidence="2">The sequence shown here is derived from an EMBL/GenBank/DDBJ whole genome shotgun (WGS) entry which is preliminary data.</text>
</comment>
<feature type="compositionally biased region" description="Polar residues" evidence="1">
    <location>
        <begin position="112"/>
        <end position="134"/>
    </location>
</feature>
<evidence type="ECO:0000313" key="3">
    <source>
        <dbReference type="Proteomes" id="UP000232722"/>
    </source>
</evidence>
<organism evidence="2 3">
    <name type="scientific">Rhizophagus irregularis</name>
    <dbReference type="NCBI Taxonomy" id="588596"/>
    <lineage>
        <taxon>Eukaryota</taxon>
        <taxon>Fungi</taxon>
        <taxon>Fungi incertae sedis</taxon>
        <taxon>Mucoromycota</taxon>
        <taxon>Glomeromycotina</taxon>
        <taxon>Glomeromycetes</taxon>
        <taxon>Glomerales</taxon>
        <taxon>Glomeraceae</taxon>
        <taxon>Rhizophagus</taxon>
    </lineage>
</organism>
<dbReference type="EMBL" id="LLXJ01007020">
    <property type="protein sequence ID" value="PKB93905.1"/>
    <property type="molecule type" value="Genomic_DNA"/>
</dbReference>
<sequence>KLKKAQNVNIHHQTCNQSTSDIANVHNINTTCCSSDNDKTNNVANKQHKSIEYQGNNLQRKIYRRDTSANKSRKNQKELSHLPLCASSFNSIPLGVNSRRRLNNNKNNSISTSKTPFDTSSTYSNTPININRQGDWNEKGARGDNSRVPFILSLTKYGLTYDNTTDSTQNQNAQNYNGAIGGDDSNNNDFTNSQFINNNNNPNYNANEDLMKDINDFLTKE</sequence>
<evidence type="ECO:0000256" key="1">
    <source>
        <dbReference type="SAM" id="MobiDB-lite"/>
    </source>
</evidence>
<reference evidence="2 3" key="1">
    <citation type="submission" date="2016-04" db="EMBL/GenBank/DDBJ databases">
        <title>Genome analyses suggest a sexual origin of heterokaryosis in a supposedly ancient asexual fungus.</title>
        <authorList>
            <person name="Ropars J."/>
            <person name="Sedzielewska K."/>
            <person name="Noel J."/>
            <person name="Charron P."/>
            <person name="Farinelli L."/>
            <person name="Marton T."/>
            <person name="Kruger M."/>
            <person name="Pelin A."/>
            <person name="Brachmann A."/>
            <person name="Corradi N."/>
        </authorList>
    </citation>
    <scope>NUCLEOTIDE SEQUENCE [LARGE SCALE GENOMIC DNA]</scope>
    <source>
        <strain evidence="2 3">A5</strain>
    </source>
</reference>
<feature type="compositionally biased region" description="Basic and acidic residues" evidence="1">
    <location>
        <begin position="135"/>
        <end position="144"/>
    </location>
</feature>
<dbReference type="AlphaFoldDB" id="A0A2N0NH74"/>
<evidence type="ECO:0000313" key="2">
    <source>
        <dbReference type="EMBL" id="PKB93905.1"/>
    </source>
</evidence>
<dbReference type="Proteomes" id="UP000232722">
    <property type="component" value="Unassembled WGS sequence"/>
</dbReference>
<feature type="region of interest" description="Disordered" evidence="1">
    <location>
        <begin position="165"/>
        <end position="192"/>
    </location>
</feature>
<accession>A0A2N0NH74</accession>
<proteinExistence type="predicted"/>
<feature type="non-terminal residue" evidence="2">
    <location>
        <position position="1"/>
    </location>
</feature>
<reference evidence="2 3" key="2">
    <citation type="submission" date="2017-09" db="EMBL/GenBank/DDBJ databases">
        <title>Extensive intraspecific genome diversity in a model arbuscular mycorrhizal fungus.</title>
        <authorList>
            <person name="Chen E.C."/>
            <person name="Morin E."/>
            <person name="Beaudet D."/>
            <person name="Noel J."/>
            <person name="Ndikumana S."/>
            <person name="Charron P."/>
            <person name="St-Onge C."/>
            <person name="Giorgi J."/>
            <person name="Grigoriev I.V."/>
            <person name="Roux C."/>
            <person name="Martin F.M."/>
            <person name="Corradi N."/>
        </authorList>
    </citation>
    <scope>NUCLEOTIDE SEQUENCE [LARGE SCALE GENOMIC DNA]</scope>
    <source>
        <strain evidence="2 3">A5</strain>
    </source>
</reference>
<feature type="compositionally biased region" description="Polar residues" evidence="1">
    <location>
        <begin position="165"/>
        <end position="177"/>
    </location>
</feature>
<gene>
    <name evidence="2" type="ORF">RhiirA5_440034</name>
</gene>
<name>A0A2N0NH74_9GLOM</name>